<sequence>MTRVRVAGEAALLLEAADLDEAVRLLPRLREAAIAGVTELVPGARTILVRFDPRVVAERDLAARLTAVEPVAHPPAGGALVTIPVRYDGQDLDDVAALLGVTTDAVVARHVGATWRVAFTGFAPGFAYLVADGAAPGLEVPRRASPRPRIPAGSVGLAGAFSGVYPREGPGGWQLLGRTDARMWDLERDEPALLAPGATVRFARAPRERLAVSGPSSRATGPSARHAASTHALEVVRPGVRLLAQDLGRPGLAALGVGRSGVADRAALRTANRAVGNLAHVAALEAAGGGVVLRARGASVVAIAGGRCDATVVGRAGTGVVAHGEPAALDDGDELRLGTIRTGARVVVAVRGGIALEPVLGSLSTDTLAGLGPAPLAAGDVVPLHGPAAAPHAVDPVPEQRGELPAAGDEVELRIVLGPRADWLAPAAIAMLTTHPWEVTTTSDRVGLRLAGPALERGRVDELPSEGVVAGAIQVPPDGRPVLFLVDHPLTGGYPVAAVVVDADLDLAGQVPPGARIRLRVHDPSIGAPA</sequence>
<dbReference type="SMART" id="SM00796">
    <property type="entry name" value="AHS1"/>
    <property type="match status" value="1"/>
</dbReference>
<evidence type="ECO:0000313" key="7">
    <source>
        <dbReference type="EMBL" id="GAA2173309.1"/>
    </source>
</evidence>
<feature type="domain" description="Carboxyltransferase" evidence="5">
    <location>
        <begin position="2"/>
        <end position="194"/>
    </location>
</feature>
<name>A0ABN3AQ73_9MICO</name>
<keyword evidence="8" id="KW-1185">Reference proteome</keyword>
<comment type="caution">
    <text evidence="7">The sequence shown here is derived from an EMBL/GenBank/DDBJ whole genome shotgun (WGS) entry which is preliminary data.</text>
</comment>
<reference evidence="7 8" key="1">
    <citation type="journal article" date="2019" name="Int. J. Syst. Evol. Microbiol.">
        <title>The Global Catalogue of Microorganisms (GCM) 10K type strain sequencing project: providing services to taxonomists for standard genome sequencing and annotation.</title>
        <authorList>
            <consortium name="The Broad Institute Genomics Platform"/>
            <consortium name="The Broad Institute Genome Sequencing Center for Infectious Disease"/>
            <person name="Wu L."/>
            <person name="Ma J."/>
        </authorList>
    </citation>
    <scope>NUCLEOTIDE SEQUENCE [LARGE SCALE GENOMIC DNA]</scope>
    <source>
        <strain evidence="7 8">JCM 16026</strain>
    </source>
</reference>
<dbReference type="Pfam" id="PF02682">
    <property type="entry name" value="CT_C_D"/>
    <property type="match status" value="1"/>
</dbReference>
<dbReference type="PANTHER" id="PTHR43309:SF3">
    <property type="entry name" value="5-OXOPROLINASE SUBUNIT C"/>
    <property type="match status" value="1"/>
</dbReference>
<evidence type="ECO:0000256" key="4">
    <source>
        <dbReference type="SAM" id="MobiDB-lite"/>
    </source>
</evidence>
<dbReference type="NCBIfam" id="TIGR00724">
    <property type="entry name" value="urea_amlyse_rel"/>
    <property type="match status" value="1"/>
</dbReference>
<evidence type="ECO:0000259" key="6">
    <source>
        <dbReference type="SMART" id="SM00797"/>
    </source>
</evidence>
<organism evidence="7 8">
    <name type="scientific">Agrococcus versicolor</name>
    <dbReference type="NCBI Taxonomy" id="501482"/>
    <lineage>
        <taxon>Bacteria</taxon>
        <taxon>Bacillati</taxon>
        <taxon>Actinomycetota</taxon>
        <taxon>Actinomycetes</taxon>
        <taxon>Micrococcales</taxon>
        <taxon>Microbacteriaceae</taxon>
        <taxon>Agrococcus</taxon>
    </lineage>
</organism>
<keyword evidence="3" id="KW-0067">ATP-binding</keyword>
<feature type="region of interest" description="Disordered" evidence="4">
    <location>
        <begin position="211"/>
        <end position="230"/>
    </location>
</feature>
<gene>
    <name evidence="7" type="ORF">GCM10009846_14790</name>
</gene>
<protein>
    <submittedName>
        <fullName evidence="7">Urea amidolyase family protein</fullName>
    </submittedName>
</protein>
<dbReference type="InterPro" id="IPR003778">
    <property type="entry name" value="CT_A_B"/>
</dbReference>
<evidence type="ECO:0000256" key="1">
    <source>
        <dbReference type="ARBA" id="ARBA00022741"/>
    </source>
</evidence>
<dbReference type="SUPFAM" id="SSF50891">
    <property type="entry name" value="Cyclophilin-like"/>
    <property type="match status" value="2"/>
</dbReference>
<dbReference type="Proteomes" id="UP001501599">
    <property type="component" value="Unassembled WGS sequence"/>
</dbReference>
<keyword evidence="1" id="KW-0547">Nucleotide-binding</keyword>
<dbReference type="InterPro" id="IPR003833">
    <property type="entry name" value="CT_C_D"/>
</dbReference>
<evidence type="ECO:0000256" key="2">
    <source>
        <dbReference type="ARBA" id="ARBA00022801"/>
    </source>
</evidence>
<dbReference type="SMART" id="SM00797">
    <property type="entry name" value="AHS2"/>
    <property type="match status" value="1"/>
</dbReference>
<keyword evidence="2" id="KW-0378">Hydrolase</keyword>
<dbReference type="InterPro" id="IPR052708">
    <property type="entry name" value="PxpC"/>
</dbReference>
<evidence type="ECO:0000313" key="8">
    <source>
        <dbReference type="Proteomes" id="UP001501599"/>
    </source>
</evidence>
<dbReference type="PANTHER" id="PTHR43309">
    <property type="entry name" value="5-OXOPROLINASE SUBUNIT C"/>
    <property type="match status" value="1"/>
</dbReference>
<dbReference type="InterPro" id="IPR029000">
    <property type="entry name" value="Cyclophilin-like_dom_sf"/>
</dbReference>
<dbReference type="SUPFAM" id="SSF160467">
    <property type="entry name" value="PH0987 N-terminal domain-like"/>
    <property type="match status" value="1"/>
</dbReference>
<accession>A0ABN3AQ73</accession>
<evidence type="ECO:0000256" key="3">
    <source>
        <dbReference type="ARBA" id="ARBA00022840"/>
    </source>
</evidence>
<evidence type="ECO:0000259" key="5">
    <source>
        <dbReference type="SMART" id="SM00796"/>
    </source>
</evidence>
<dbReference type="Gene3D" id="2.40.100.10">
    <property type="entry name" value="Cyclophilin-like"/>
    <property type="match status" value="2"/>
</dbReference>
<feature type="domain" description="Carboxyltransferase" evidence="6">
    <location>
        <begin position="254"/>
        <end position="530"/>
    </location>
</feature>
<dbReference type="EMBL" id="BAAAQT010000005">
    <property type="protein sequence ID" value="GAA2173309.1"/>
    <property type="molecule type" value="Genomic_DNA"/>
</dbReference>
<proteinExistence type="predicted"/>
<dbReference type="RefSeq" id="WP_344342258.1">
    <property type="nucleotide sequence ID" value="NZ_BAAAQT010000005.1"/>
</dbReference>
<dbReference type="Pfam" id="PF02626">
    <property type="entry name" value="CT_A_B"/>
    <property type="match status" value="1"/>
</dbReference>
<dbReference type="Gene3D" id="3.30.1360.40">
    <property type="match status" value="1"/>
</dbReference>